<protein>
    <submittedName>
        <fullName evidence="1">Uncharacterized protein</fullName>
    </submittedName>
</protein>
<dbReference type="EMBL" id="KI394195">
    <property type="protein sequence ID" value="ERN04627.1"/>
    <property type="molecule type" value="Genomic_DNA"/>
</dbReference>
<accession>W1P416</accession>
<sequence length="161" mass="17814">MVFVELTVEIEMGAYQGLPCGGQWSPWDELQNALQSFQWSWLRIRIPCPCGTIIPVALDRVGSVCSKFEGIDSEDESKESLGGGHLFGSLLGRYYGVELSWVILMSISSWFYLDGDADYLPSTTVLHAMFICCIHHDFCVVDYGASLVGVKFQVGSRGLFG</sequence>
<proteinExistence type="predicted"/>
<dbReference type="Proteomes" id="UP000017836">
    <property type="component" value="Unassembled WGS sequence"/>
</dbReference>
<name>W1P416_AMBTC</name>
<dbReference type="HOGENOM" id="CLU_1646014_0_0_1"/>
<gene>
    <name evidence="1" type="ORF">AMTR_s00075p00193520</name>
</gene>
<keyword evidence="2" id="KW-1185">Reference proteome</keyword>
<evidence type="ECO:0000313" key="2">
    <source>
        <dbReference type="Proteomes" id="UP000017836"/>
    </source>
</evidence>
<organism evidence="1 2">
    <name type="scientific">Amborella trichopoda</name>
    <dbReference type="NCBI Taxonomy" id="13333"/>
    <lineage>
        <taxon>Eukaryota</taxon>
        <taxon>Viridiplantae</taxon>
        <taxon>Streptophyta</taxon>
        <taxon>Embryophyta</taxon>
        <taxon>Tracheophyta</taxon>
        <taxon>Spermatophyta</taxon>
        <taxon>Magnoliopsida</taxon>
        <taxon>Amborellales</taxon>
        <taxon>Amborellaceae</taxon>
        <taxon>Amborella</taxon>
    </lineage>
</organism>
<reference evidence="2" key="1">
    <citation type="journal article" date="2013" name="Science">
        <title>The Amborella genome and the evolution of flowering plants.</title>
        <authorList>
            <consortium name="Amborella Genome Project"/>
        </authorList>
    </citation>
    <scope>NUCLEOTIDE SEQUENCE [LARGE SCALE GENOMIC DNA]</scope>
</reference>
<evidence type="ECO:0000313" key="1">
    <source>
        <dbReference type="EMBL" id="ERN04627.1"/>
    </source>
</evidence>
<dbReference type="AlphaFoldDB" id="W1P416"/>
<dbReference type="Gramene" id="ERN04627">
    <property type="protein sequence ID" value="ERN04627"/>
    <property type="gene ID" value="AMTR_s00075p00193520"/>
</dbReference>